<organism evidence="1 2">
    <name type="scientific">Cardidatus Bartonella washoeensis 085-0475</name>
    <dbReference type="NCBI Taxonomy" id="1094564"/>
    <lineage>
        <taxon>Bacteria</taxon>
        <taxon>Pseudomonadati</taxon>
        <taxon>Pseudomonadota</taxon>
        <taxon>Alphaproteobacteria</taxon>
        <taxon>Hyphomicrobiales</taxon>
        <taxon>Bartonellaceae</taxon>
        <taxon>Bartonella</taxon>
    </lineage>
</organism>
<sequence length="178" mass="20793">MTKRKKRAKRGRPRIQGCIREPNGRISRAKTPRDPVDQLAIKMRAKRFGLTLQEAKNPLSGTYIGRLYLQGEINQDQYDAAQKYLEVKNNYLCAKALPNAIYDDFTPSSNEEAQKRWVEKATYRYQAVQEAIREAQHLYRQYNLYAAIQYLVIEDQTLPHLVNSLRVVLNALHKHFSR</sequence>
<dbReference type="EMBL" id="AILX01000009">
    <property type="protein sequence ID" value="EJF85327.1"/>
    <property type="molecule type" value="Genomic_DNA"/>
</dbReference>
<reference evidence="1 2" key="1">
    <citation type="submission" date="2012-03" db="EMBL/GenBank/DDBJ databases">
        <title>The Genome Sequence of Bartonella washoensis 085-0475.</title>
        <authorList>
            <consortium name="The Broad Institute Genome Sequencing Platform"/>
            <consortium name="The Broad Institute Genome Sequencing Center for Infectious Disease"/>
            <person name="Feldgarden M."/>
            <person name="Kirby J."/>
            <person name="Kosoy M."/>
            <person name="Birtles R."/>
            <person name="Probert W.S."/>
            <person name="Chiaraviglio L."/>
            <person name="Young S.K."/>
            <person name="Zeng Q."/>
            <person name="Gargeya S."/>
            <person name="Fitzgerald M."/>
            <person name="Haas B."/>
            <person name="Abouelleil A."/>
            <person name="Alvarado L."/>
            <person name="Arachchi H.M."/>
            <person name="Berlin A."/>
            <person name="Chapman S.B."/>
            <person name="Gearin G."/>
            <person name="Goldberg J."/>
            <person name="Griggs A."/>
            <person name="Gujja S."/>
            <person name="Hansen M."/>
            <person name="Heiman D."/>
            <person name="Howarth C."/>
            <person name="Larimer J."/>
            <person name="Lui A."/>
            <person name="MacDonald P.J.P."/>
            <person name="McCowen C."/>
            <person name="Montmayeur A."/>
            <person name="Murphy C."/>
            <person name="Neiman D."/>
            <person name="Pearson M."/>
            <person name="Priest M."/>
            <person name="Roberts A."/>
            <person name="Saif S."/>
            <person name="Shea T."/>
            <person name="Sisk P."/>
            <person name="Stolte C."/>
            <person name="Sykes S."/>
            <person name="Wortman J."/>
            <person name="Nusbaum C."/>
            <person name="Birren B."/>
        </authorList>
    </citation>
    <scope>NUCLEOTIDE SEQUENCE [LARGE SCALE GENOMIC DNA]</scope>
    <source>
        <strain evidence="1 2">085-0475</strain>
    </source>
</reference>
<proteinExistence type="predicted"/>
<evidence type="ECO:0000313" key="1">
    <source>
        <dbReference type="EMBL" id="EJF85327.1"/>
    </source>
</evidence>
<dbReference type="OrthoDB" id="7925147at2"/>
<dbReference type="Proteomes" id="UP000002646">
    <property type="component" value="Unassembled WGS sequence"/>
</dbReference>
<comment type="caution">
    <text evidence="1">The sequence shown here is derived from an EMBL/GenBank/DDBJ whole genome shotgun (WGS) entry which is preliminary data.</text>
</comment>
<accession>J1JKX2</accession>
<name>J1JKX2_9HYPH</name>
<dbReference type="RefSeq" id="WP_006925656.1">
    <property type="nucleotide sequence ID" value="NZ_JH725101.1"/>
</dbReference>
<dbReference type="STRING" id="1094564.MCW_00846"/>
<evidence type="ECO:0000313" key="2">
    <source>
        <dbReference type="Proteomes" id="UP000002646"/>
    </source>
</evidence>
<dbReference type="HOGENOM" id="CLU_092704_0_0_5"/>
<gene>
    <name evidence="1" type="ORF">MCW_00846</name>
</gene>
<protein>
    <submittedName>
        <fullName evidence="1">Uncharacterized protein</fullName>
    </submittedName>
</protein>
<dbReference type="PATRIC" id="fig|1094564.3.peg.979"/>
<dbReference type="AlphaFoldDB" id="J1JKX2"/>